<feature type="domain" description="Methyl-accepting transducer" evidence="7">
    <location>
        <begin position="209"/>
        <end position="431"/>
    </location>
</feature>
<keyword evidence="2" id="KW-1003">Cell membrane</keyword>
<dbReference type="Pfam" id="PF00015">
    <property type="entry name" value="MCPsignal"/>
    <property type="match status" value="1"/>
</dbReference>
<dbReference type="InterPro" id="IPR000727">
    <property type="entry name" value="T_SNARE_dom"/>
</dbReference>
<name>A0ABQ3ZVQ4_9ACTN</name>
<feature type="transmembrane region" description="Helical" evidence="6">
    <location>
        <begin position="119"/>
        <end position="136"/>
    </location>
</feature>
<dbReference type="RefSeq" id="WP_203839711.1">
    <property type="nucleotide sequence ID" value="NZ_BAAATV010000011.1"/>
</dbReference>
<protein>
    <submittedName>
        <fullName evidence="9">Chemotaxis protein</fullName>
    </submittedName>
</protein>
<dbReference type="Gene3D" id="1.10.287.950">
    <property type="entry name" value="Methyl-accepting chemotaxis protein"/>
    <property type="match status" value="1"/>
</dbReference>
<evidence type="ECO:0000313" key="10">
    <source>
        <dbReference type="Proteomes" id="UP000603200"/>
    </source>
</evidence>
<evidence type="ECO:0000256" key="6">
    <source>
        <dbReference type="SAM" id="Phobius"/>
    </source>
</evidence>
<keyword evidence="6" id="KW-0812">Transmembrane</keyword>
<feature type="transmembrane region" description="Helical" evidence="6">
    <location>
        <begin position="21"/>
        <end position="42"/>
    </location>
</feature>
<feature type="transmembrane region" description="Helical" evidence="6">
    <location>
        <begin position="48"/>
        <end position="68"/>
    </location>
</feature>
<dbReference type="EMBL" id="BOMN01000081">
    <property type="protein sequence ID" value="GIE22623.1"/>
    <property type="molecule type" value="Genomic_DNA"/>
</dbReference>
<sequence length="431" mass="45310">MSLIANRLPRGGRLSPESWRARHRIVTALLWAHIPVLLLLGIVGPRPLWEGIALNAGIAVFAAAAMLVGNSRAQASLASVGLIACTFVAIELSGGQMSLHIHLYAILVFIALYQQWEPLSWAVLVVVVHHGILGLVAPGRVFGMPGMSHWEGLRQVVLHASLALIEVAGILVLWHFAEMAEKETEAANRATEEQRLDHERVQRESQDRLVAEERQNLAATAERAAQIAGDAEAVGGEAQAAIAAVAAVDAELATLATAVRDVAARSGEAAGNASRGRDTAMQAVEKVQGLERSVSEIAEVNALIAQLAAQTNLLALNATIEAARAGEAGRGFAVVANEVKELAQQTASSVERVNQVIESIVAQTGDVSETFQSTTAAVTDIHTVQTDIAASVEEQSAVLGEVTRQLSHATAAAESVLTGLNRLTSRAASGS</sequence>
<organism evidence="9 10">
    <name type="scientific">Winogradskya humida</name>
    <dbReference type="NCBI Taxonomy" id="113566"/>
    <lineage>
        <taxon>Bacteria</taxon>
        <taxon>Bacillati</taxon>
        <taxon>Actinomycetota</taxon>
        <taxon>Actinomycetes</taxon>
        <taxon>Micromonosporales</taxon>
        <taxon>Micromonosporaceae</taxon>
        <taxon>Winogradskya</taxon>
    </lineage>
</organism>
<dbReference type="PANTHER" id="PTHR32089:SF112">
    <property type="entry name" value="LYSOZYME-LIKE PROTEIN-RELATED"/>
    <property type="match status" value="1"/>
</dbReference>
<keyword evidence="2" id="KW-0997">Cell inner membrane</keyword>
<feature type="transmembrane region" description="Helical" evidence="6">
    <location>
        <begin position="80"/>
        <end position="113"/>
    </location>
</feature>
<gene>
    <name evidence="9" type="ORF">Ahu01nite_057250</name>
</gene>
<reference evidence="9 10" key="1">
    <citation type="submission" date="2021-01" db="EMBL/GenBank/DDBJ databases">
        <title>Whole genome shotgun sequence of Actinoplanes humidus NBRC 14915.</title>
        <authorList>
            <person name="Komaki H."/>
            <person name="Tamura T."/>
        </authorList>
    </citation>
    <scope>NUCLEOTIDE SEQUENCE [LARGE SCALE GENOMIC DNA]</scope>
    <source>
        <strain evidence="9 10">NBRC 14915</strain>
    </source>
</reference>
<keyword evidence="6" id="KW-1133">Transmembrane helix</keyword>
<feature type="domain" description="T-SNARE coiled-coil homology" evidence="8">
    <location>
        <begin position="361"/>
        <end position="423"/>
    </location>
</feature>
<evidence type="ECO:0000259" key="8">
    <source>
        <dbReference type="PROSITE" id="PS50192"/>
    </source>
</evidence>
<dbReference type="PROSITE" id="PS50192">
    <property type="entry name" value="T_SNARE"/>
    <property type="match status" value="1"/>
</dbReference>
<evidence type="ECO:0000256" key="3">
    <source>
        <dbReference type="ARBA" id="ARBA00023224"/>
    </source>
</evidence>
<evidence type="ECO:0000256" key="5">
    <source>
        <dbReference type="SAM" id="MobiDB-lite"/>
    </source>
</evidence>
<keyword evidence="6" id="KW-0472">Membrane</keyword>
<keyword evidence="10" id="KW-1185">Reference proteome</keyword>
<evidence type="ECO:0000313" key="9">
    <source>
        <dbReference type="EMBL" id="GIE22623.1"/>
    </source>
</evidence>
<feature type="transmembrane region" description="Helical" evidence="6">
    <location>
        <begin position="156"/>
        <end position="177"/>
    </location>
</feature>
<comment type="subcellular location">
    <subcellularLocation>
        <location evidence="1">Cell inner membrane</location>
        <topology evidence="1">Multi-pass membrane protein</topology>
    </subcellularLocation>
</comment>
<evidence type="ECO:0000259" key="7">
    <source>
        <dbReference type="PROSITE" id="PS50111"/>
    </source>
</evidence>
<dbReference type="PROSITE" id="PS50111">
    <property type="entry name" value="CHEMOTAXIS_TRANSDUC_2"/>
    <property type="match status" value="1"/>
</dbReference>
<dbReference type="InterPro" id="IPR004089">
    <property type="entry name" value="MCPsignal_dom"/>
</dbReference>
<dbReference type="SMART" id="SM00283">
    <property type="entry name" value="MA"/>
    <property type="match status" value="1"/>
</dbReference>
<proteinExistence type="predicted"/>
<dbReference type="PANTHER" id="PTHR32089">
    <property type="entry name" value="METHYL-ACCEPTING CHEMOTAXIS PROTEIN MCPB"/>
    <property type="match status" value="1"/>
</dbReference>
<dbReference type="SUPFAM" id="SSF58104">
    <property type="entry name" value="Methyl-accepting chemotaxis protein (MCP) signaling domain"/>
    <property type="match status" value="1"/>
</dbReference>
<accession>A0ABQ3ZVQ4</accession>
<feature type="region of interest" description="Disordered" evidence="5">
    <location>
        <begin position="185"/>
        <end position="207"/>
    </location>
</feature>
<comment type="caution">
    <text evidence="9">The sequence shown here is derived from an EMBL/GenBank/DDBJ whole genome shotgun (WGS) entry which is preliminary data.</text>
</comment>
<evidence type="ECO:0000256" key="2">
    <source>
        <dbReference type="ARBA" id="ARBA00022519"/>
    </source>
</evidence>
<dbReference type="Proteomes" id="UP000603200">
    <property type="component" value="Unassembled WGS sequence"/>
</dbReference>
<keyword evidence="3 4" id="KW-0807">Transducer</keyword>
<evidence type="ECO:0000256" key="1">
    <source>
        <dbReference type="ARBA" id="ARBA00004429"/>
    </source>
</evidence>
<evidence type="ECO:0000256" key="4">
    <source>
        <dbReference type="PROSITE-ProRule" id="PRU00284"/>
    </source>
</evidence>